<gene>
    <name evidence="2" type="ORF">SAMN06296010_3085</name>
</gene>
<dbReference type="Gene3D" id="3.50.50.60">
    <property type="entry name" value="FAD/NAD(P)-binding domain"/>
    <property type="match status" value="1"/>
</dbReference>
<reference evidence="3" key="1">
    <citation type="submission" date="2017-04" db="EMBL/GenBank/DDBJ databases">
        <authorList>
            <person name="Varghese N."/>
            <person name="Submissions S."/>
        </authorList>
    </citation>
    <scope>NUCLEOTIDE SEQUENCE [LARGE SCALE GENOMIC DNA]</scope>
    <source>
        <strain evidence="3">VKM Ac-2510</strain>
    </source>
</reference>
<dbReference type="GO" id="GO:0050660">
    <property type="term" value="F:flavin adenine dinucleotide binding"/>
    <property type="evidence" value="ECO:0007669"/>
    <property type="project" value="TreeGrafter"/>
</dbReference>
<evidence type="ECO:0000256" key="1">
    <source>
        <dbReference type="ARBA" id="ARBA00023002"/>
    </source>
</evidence>
<dbReference type="Proteomes" id="UP000193244">
    <property type="component" value="Unassembled WGS sequence"/>
</dbReference>
<dbReference type="InterPro" id="IPR050982">
    <property type="entry name" value="Auxin_biosynth/cation_transpt"/>
</dbReference>
<keyword evidence="3" id="KW-1185">Reference proteome</keyword>
<name>A0A1X7L070_9MICO</name>
<dbReference type="PRINTS" id="PR00368">
    <property type="entry name" value="FADPNR"/>
</dbReference>
<dbReference type="AlphaFoldDB" id="A0A1X7L070"/>
<organism evidence="2 3">
    <name type="scientific">Agreia pratensis</name>
    <dbReference type="NCBI Taxonomy" id="150121"/>
    <lineage>
        <taxon>Bacteria</taxon>
        <taxon>Bacillati</taxon>
        <taxon>Actinomycetota</taxon>
        <taxon>Actinomycetes</taxon>
        <taxon>Micrococcales</taxon>
        <taxon>Microbacteriaceae</taxon>
        <taxon>Agreia</taxon>
    </lineage>
</organism>
<dbReference type="RefSeq" id="WP_085487684.1">
    <property type="nucleotide sequence ID" value="NZ_FXAY01000006.1"/>
</dbReference>
<dbReference type="GO" id="GO:0004497">
    <property type="term" value="F:monooxygenase activity"/>
    <property type="evidence" value="ECO:0007669"/>
    <property type="project" value="TreeGrafter"/>
</dbReference>
<accession>A0A1X7L070</accession>
<keyword evidence="1" id="KW-0560">Oxidoreductase</keyword>
<dbReference type="EMBL" id="FXAY01000006">
    <property type="protein sequence ID" value="SMG46539.1"/>
    <property type="molecule type" value="Genomic_DNA"/>
</dbReference>
<dbReference type="SUPFAM" id="SSF51905">
    <property type="entry name" value="FAD/NAD(P)-binding domain"/>
    <property type="match status" value="1"/>
</dbReference>
<evidence type="ECO:0000313" key="2">
    <source>
        <dbReference type="EMBL" id="SMG46539.1"/>
    </source>
</evidence>
<dbReference type="InterPro" id="IPR036188">
    <property type="entry name" value="FAD/NAD-bd_sf"/>
</dbReference>
<dbReference type="STRING" id="150121.SAMN06296010_3085"/>
<proteinExistence type="predicted"/>
<evidence type="ECO:0000313" key="3">
    <source>
        <dbReference type="Proteomes" id="UP000193244"/>
    </source>
</evidence>
<sequence>MSSTEQPLPLPDAPHRLAMLVQEIDRQSSLGVDPHDAWATSRDDAHPVLIVGGGQAGLALAVGLRRKGISNVLIVEQSGEGQAGPWATYARMKTLRTPKNVPWPTWGIPAASPRSWFESVFGADAWRNLTYYPTSHWHAFLEWYRITLGIAVEFDTAVQSIEGGHNARPFVVRLRTADGERTVEAEHVVLATGLEGAGGRRVPTALFAAIPDERWSHSHDTVDFSSLAGARIGILGGGTGAFDNAATALEAGVQSVEVHMRRPSMPTSSPYRWMDFAGLIEHYDAFNDHQKWRFNAHLSQVDQPATQNAIWRAYAFPTFSLHTSSPWQSVVWNGSEIEVHTPNGVSHFDFIVAATGVTVNLSHRPELSEFVHDIATWGDRLPVSQIEADQTPELQSYPYLTADFGLTSRSIENEERLRRVHLFNHGARMSLGVLSHQVSGLQGGAERLAAGIGERLFSRRSDALIDQFLAYDEPAGVVLGPRPETADDGVMSGALTNG</sequence>
<dbReference type="PANTHER" id="PTHR43539:SF91">
    <property type="entry name" value="FAD-DEPENDENT URATE HYDROXYLASE"/>
    <property type="match status" value="1"/>
</dbReference>
<protein>
    <submittedName>
        <fullName evidence="2">Predicted flavoprotein CzcO associated with the cation diffusion facilitator CzcD</fullName>
    </submittedName>
</protein>
<dbReference type="PANTHER" id="PTHR43539">
    <property type="entry name" value="FLAVIN-BINDING MONOOXYGENASE-LIKE PROTEIN (AFU_ORTHOLOGUE AFUA_4G09220)"/>
    <property type="match status" value="1"/>
</dbReference>
<dbReference type="Pfam" id="PF13738">
    <property type="entry name" value="Pyr_redox_3"/>
    <property type="match status" value="1"/>
</dbReference>
<dbReference type="OrthoDB" id="8671611at2"/>